<keyword evidence="6 9" id="KW-0133">Cell shape</keyword>
<name>A0A1D8GML6_9FIRM</name>
<dbReference type="STRING" id="1424294.Gferi_22945"/>
<dbReference type="Pfam" id="PF01476">
    <property type="entry name" value="LysM"/>
    <property type="match status" value="2"/>
</dbReference>
<dbReference type="KEGG" id="gfe:Gferi_22945"/>
<evidence type="ECO:0000256" key="6">
    <source>
        <dbReference type="ARBA" id="ARBA00022960"/>
    </source>
</evidence>
<reference evidence="12 13" key="1">
    <citation type="submission" date="2016-09" db="EMBL/GenBank/DDBJ databases">
        <title>Genomic analysis reveals versatility of anaerobic energy metabolism of Geosporobacter ferrireducens IRF9 of phylum Firmicutes.</title>
        <authorList>
            <person name="Kim S.-J."/>
        </authorList>
    </citation>
    <scope>NUCLEOTIDE SEQUENCE [LARGE SCALE GENOMIC DNA]</scope>
    <source>
        <strain evidence="12 13">IRF9</strain>
    </source>
</reference>
<organism evidence="12 13">
    <name type="scientific">Geosporobacter ferrireducens</name>
    <dbReference type="NCBI Taxonomy" id="1424294"/>
    <lineage>
        <taxon>Bacteria</taxon>
        <taxon>Bacillati</taxon>
        <taxon>Bacillota</taxon>
        <taxon>Clostridia</taxon>
        <taxon>Peptostreptococcales</taxon>
        <taxon>Thermotaleaceae</taxon>
        <taxon>Geosporobacter</taxon>
    </lineage>
</organism>
<evidence type="ECO:0000256" key="7">
    <source>
        <dbReference type="ARBA" id="ARBA00022984"/>
    </source>
</evidence>
<dbReference type="InterPro" id="IPR018392">
    <property type="entry name" value="LysM"/>
</dbReference>
<evidence type="ECO:0000259" key="11">
    <source>
        <dbReference type="PROSITE" id="PS52029"/>
    </source>
</evidence>
<evidence type="ECO:0000256" key="2">
    <source>
        <dbReference type="ARBA" id="ARBA00005992"/>
    </source>
</evidence>
<keyword evidence="3" id="KW-0328">Glycosyltransferase</keyword>
<accession>A0A1D8GML6</accession>
<dbReference type="InterPro" id="IPR038063">
    <property type="entry name" value="Transpep_catalytic_dom"/>
</dbReference>
<dbReference type="GO" id="GO:0016757">
    <property type="term" value="F:glycosyltransferase activity"/>
    <property type="evidence" value="ECO:0007669"/>
    <property type="project" value="UniProtKB-KW"/>
</dbReference>
<dbReference type="Proteomes" id="UP000095743">
    <property type="component" value="Chromosome"/>
</dbReference>
<evidence type="ECO:0000259" key="10">
    <source>
        <dbReference type="PROSITE" id="PS51782"/>
    </source>
</evidence>
<evidence type="ECO:0000256" key="1">
    <source>
        <dbReference type="ARBA" id="ARBA00004752"/>
    </source>
</evidence>
<dbReference type="GO" id="GO:0071555">
    <property type="term" value="P:cell wall organization"/>
    <property type="evidence" value="ECO:0007669"/>
    <property type="project" value="UniProtKB-UniRule"/>
</dbReference>
<dbReference type="SUPFAM" id="SSF54106">
    <property type="entry name" value="LysM domain"/>
    <property type="match status" value="2"/>
</dbReference>
<feature type="domain" description="LysM" evidence="10">
    <location>
        <begin position="73"/>
        <end position="117"/>
    </location>
</feature>
<dbReference type="AlphaFoldDB" id="A0A1D8GML6"/>
<dbReference type="EMBL" id="CP017269">
    <property type="protein sequence ID" value="AOT72144.1"/>
    <property type="molecule type" value="Genomic_DNA"/>
</dbReference>
<dbReference type="RefSeq" id="WP_069980459.1">
    <property type="nucleotide sequence ID" value="NZ_CP017269.1"/>
</dbReference>
<evidence type="ECO:0008006" key="14">
    <source>
        <dbReference type="Google" id="ProtNLM"/>
    </source>
</evidence>
<dbReference type="GO" id="GO:0008360">
    <property type="term" value="P:regulation of cell shape"/>
    <property type="evidence" value="ECO:0007669"/>
    <property type="project" value="UniProtKB-UniRule"/>
</dbReference>
<comment type="pathway">
    <text evidence="1 9">Cell wall biogenesis; peptidoglycan biosynthesis.</text>
</comment>
<proteinExistence type="inferred from homology"/>
<protein>
    <recommendedName>
        <fullName evidence="14">LysM domain-containing protein</fullName>
    </recommendedName>
</protein>
<evidence type="ECO:0000313" key="13">
    <source>
        <dbReference type="Proteomes" id="UP000095743"/>
    </source>
</evidence>
<dbReference type="CDD" id="cd00118">
    <property type="entry name" value="LysM"/>
    <property type="match status" value="2"/>
</dbReference>
<gene>
    <name evidence="12" type="ORF">Gferi_22945</name>
</gene>
<dbReference type="GO" id="GO:0071972">
    <property type="term" value="F:peptidoglycan L,D-transpeptidase activity"/>
    <property type="evidence" value="ECO:0007669"/>
    <property type="project" value="TreeGrafter"/>
</dbReference>
<keyword evidence="7 9" id="KW-0573">Peptidoglycan synthesis</keyword>
<dbReference type="Gene3D" id="2.40.440.10">
    <property type="entry name" value="L,D-transpeptidase catalytic domain-like"/>
    <property type="match status" value="1"/>
</dbReference>
<dbReference type="PROSITE" id="PS51782">
    <property type="entry name" value="LYSM"/>
    <property type="match status" value="2"/>
</dbReference>
<dbReference type="Pfam" id="PF03734">
    <property type="entry name" value="YkuD"/>
    <property type="match status" value="1"/>
</dbReference>
<dbReference type="CDD" id="cd16913">
    <property type="entry name" value="YkuD_like"/>
    <property type="match status" value="1"/>
</dbReference>
<dbReference type="UniPathway" id="UPA00219"/>
<comment type="similarity">
    <text evidence="2">Belongs to the YkuD family.</text>
</comment>
<dbReference type="PANTHER" id="PTHR30582">
    <property type="entry name" value="L,D-TRANSPEPTIDASE"/>
    <property type="match status" value="1"/>
</dbReference>
<evidence type="ECO:0000256" key="5">
    <source>
        <dbReference type="ARBA" id="ARBA00022801"/>
    </source>
</evidence>
<keyword evidence="8 9" id="KW-0961">Cell wall biogenesis/degradation</keyword>
<keyword evidence="4" id="KW-0808">Transferase</keyword>
<dbReference type="SMART" id="SM00257">
    <property type="entry name" value="LysM"/>
    <property type="match status" value="2"/>
</dbReference>
<evidence type="ECO:0000256" key="9">
    <source>
        <dbReference type="PROSITE-ProRule" id="PRU01373"/>
    </source>
</evidence>
<dbReference type="GO" id="GO:0018104">
    <property type="term" value="P:peptidoglycan-protein cross-linking"/>
    <property type="evidence" value="ECO:0007669"/>
    <property type="project" value="TreeGrafter"/>
</dbReference>
<dbReference type="PANTHER" id="PTHR30582:SF24">
    <property type="entry name" value="L,D-TRANSPEPTIDASE ERFK_SRFK-RELATED"/>
    <property type="match status" value="1"/>
</dbReference>
<dbReference type="GO" id="GO:0005576">
    <property type="term" value="C:extracellular region"/>
    <property type="evidence" value="ECO:0007669"/>
    <property type="project" value="TreeGrafter"/>
</dbReference>
<keyword evidence="5" id="KW-0378">Hydrolase</keyword>
<feature type="domain" description="LysM" evidence="10">
    <location>
        <begin position="15"/>
        <end position="59"/>
    </location>
</feature>
<dbReference type="InterPro" id="IPR036779">
    <property type="entry name" value="LysM_dom_sf"/>
</dbReference>
<dbReference type="SUPFAM" id="SSF141523">
    <property type="entry name" value="L,D-transpeptidase catalytic domain-like"/>
    <property type="match status" value="1"/>
</dbReference>
<keyword evidence="13" id="KW-1185">Reference proteome</keyword>
<comment type="caution">
    <text evidence="9">Lacks conserved residue(s) required for the propagation of feature annotation.</text>
</comment>
<feature type="domain" description="L,D-TPase catalytic" evidence="11">
    <location>
        <begin position="124"/>
        <end position="231"/>
    </location>
</feature>
<dbReference type="OrthoDB" id="177750at2"/>
<dbReference type="Gene3D" id="3.10.350.10">
    <property type="entry name" value="LysM domain"/>
    <property type="match status" value="2"/>
</dbReference>
<sequence length="231" mass="25978">MFDYTPSHQCPKRTMPYVIQPWDTLSSIAPRYGTTIQAIIRVNPGINPYMLQIGQQICIPARQQEYPSCPTTNYYVIQAGDTLESIATYFNMTVEEILQTNLGIGPEDLYVNMYLCIPVAPPVVRIEVNTSTKMLILYHGDSIFKTYPVGVGRANAQTPKGTYKILYKEVTPEEKFGLRLLGLSVPNYIIHGTSHIHLIGTEATNGNIVMANEDIEQFFNLVPVETIIKIF</sequence>
<dbReference type="InterPro" id="IPR050979">
    <property type="entry name" value="LD-transpeptidase"/>
</dbReference>
<evidence type="ECO:0000256" key="8">
    <source>
        <dbReference type="ARBA" id="ARBA00023316"/>
    </source>
</evidence>
<dbReference type="InterPro" id="IPR005490">
    <property type="entry name" value="LD_TPept_cat_dom"/>
</dbReference>
<evidence type="ECO:0000256" key="3">
    <source>
        <dbReference type="ARBA" id="ARBA00022676"/>
    </source>
</evidence>
<evidence type="ECO:0000256" key="4">
    <source>
        <dbReference type="ARBA" id="ARBA00022679"/>
    </source>
</evidence>
<evidence type="ECO:0000313" key="12">
    <source>
        <dbReference type="EMBL" id="AOT72144.1"/>
    </source>
</evidence>
<dbReference type="PROSITE" id="PS52029">
    <property type="entry name" value="LD_TPASE"/>
    <property type="match status" value="1"/>
</dbReference>